<evidence type="ECO:0000256" key="6">
    <source>
        <dbReference type="ARBA" id="ARBA00013376"/>
    </source>
</evidence>
<dbReference type="OrthoDB" id="9808167at2"/>
<evidence type="ECO:0000313" key="19">
    <source>
        <dbReference type="EMBL" id="KGF87407.1"/>
    </source>
</evidence>
<protein>
    <recommendedName>
        <fullName evidence="6 16">Homoserine dehydrogenase</fullName>
        <ecNumber evidence="5 16">1.1.1.3</ecNumber>
    </recommendedName>
</protein>
<evidence type="ECO:0000256" key="14">
    <source>
        <dbReference type="PIRSR" id="PIRSR000098-1"/>
    </source>
</evidence>
<evidence type="ECO:0000256" key="3">
    <source>
        <dbReference type="ARBA" id="ARBA00005062"/>
    </source>
</evidence>
<dbReference type="Pfam" id="PF00742">
    <property type="entry name" value="Homoserine_dh"/>
    <property type="match status" value="1"/>
</dbReference>
<dbReference type="SUPFAM" id="SSF55347">
    <property type="entry name" value="Glyceraldehyde-3-phosphate dehydrogenase-like, C-terminal domain"/>
    <property type="match status" value="1"/>
</dbReference>
<dbReference type="UniPathway" id="UPA00051">
    <property type="reaction ID" value="UER00465"/>
</dbReference>
<dbReference type="PANTHER" id="PTHR43331:SF1">
    <property type="entry name" value="HOMOSERINE DEHYDROGENASE"/>
    <property type="match status" value="1"/>
</dbReference>
<gene>
    <name evidence="19" type="ORF">EU91_1137</name>
</gene>
<dbReference type="GO" id="GO:0004412">
    <property type="term" value="F:homoserine dehydrogenase activity"/>
    <property type="evidence" value="ECO:0007669"/>
    <property type="project" value="UniProtKB-EC"/>
</dbReference>
<dbReference type="eggNOG" id="COG0460">
    <property type="taxonomic scope" value="Bacteria"/>
</dbReference>
<dbReference type="Pfam" id="PF03447">
    <property type="entry name" value="NAD_binding_3"/>
    <property type="match status" value="1"/>
</dbReference>
<evidence type="ECO:0000256" key="13">
    <source>
        <dbReference type="ARBA" id="ARBA00048841"/>
    </source>
</evidence>
<comment type="pathway">
    <text evidence="2 16">Amino-acid biosynthesis; L-threonine biosynthesis; L-threonine from L-aspartate: step 3/5.</text>
</comment>
<dbReference type="EMBL" id="JNAH01000005">
    <property type="protein sequence ID" value="KGF87407.1"/>
    <property type="molecule type" value="Genomic_DNA"/>
</dbReference>
<dbReference type="InterPro" id="IPR005106">
    <property type="entry name" value="Asp/hSer_DH_NAD-bd"/>
</dbReference>
<dbReference type="Pfam" id="PF01842">
    <property type="entry name" value="ACT"/>
    <property type="match status" value="1"/>
</dbReference>
<dbReference type="CDD" id="cd04881">
    <property type="entry name" value="ACT_HSDH-Hom"/>
    <property type="match status" value="1"/>
</dbReference>
<dbReference type="GO" id="GO:0009086">
    <property type="term" value="P:methionine biosynthetic process"/>
    <property type="evidence" value="ECO:0007669"/>
    <property type="project" value="UniProtKB-KW"/>
</dbReference>
<evidence type="ECO:0000256" key="11">
    <source>
        <dbReference type="ARBA" id="ARBA00023053"/>
    </source>
</evidence>
<dbReference type="Gene3D" id="3.30.360.10">
    <property type="entry name" value="Dihydrodipicolinate Reductase, domain 2"/>
    <property type="match status" value="1"/>
</dbReference>
<evidence type="ECO:0000256" key="16">
    <source>
        <dbReference type="RuleBase" id="RU000579"/>
    </source>
</evidence>
<keyword evidence="12 16" id="KW-0486">Methionine biosynthesis</keyword>
<comment type="caution">
    <text evidence="19">The sequence shown here is derived from an EMBL/GenBank/DDBJ whole genome shotgun (WGS) entry which is preliminary data.</text>
</comment>
<dbReference type="NCBIfam" id="NF004976">
    <property type="entry name" value="PRK06349.1"/>
    <property type="match status" value="1"/>
</dbReference>
<dbReference type="SUPFAM" id="SSF55021">
    <property type="entry name" value="ACT-like"/>
    <property type="match status" value="1"/>
</dbReference>
<keyword evidence="8 16" id="KW-0791">Threonine biosynthesis</keyword>
<dbReference type="Gene3D" id="3.40.50.720">
    <property type="entry name" value="NAD(P)-binding Rossmann-like Domain"/>
    <property type="match status" value="1"/>
</dbReference>
<feature type="binding site" evidence="15">
    <location>
        <begin position="9"/>
        <end position="16"/>
    </location>
    <ligand>
        <name>NADP(+)</name>
        <dbReference type="ChEBI" id="CHEBI:58349"/>
    </ligand>
</feature>
<keyword evidence="9 15" id="KW-0521">NADP</keyword>
<evidence type="ECO:0000256" key="8">
    <source>
        <dbReference type="ARBA" id="ARBA00022697"/>
    </source>
</evidence>
<dbReference type="InterPro" id="IPR002912">
    <property type="entry name" value="ACT_dom"/>
</dbReference>
<organism evidence="19 20">
    <name type="scientific">Prochlorococcus marinus str. GP2</name>
    <dbReference type="NCBI Taxonomy" id="59925"/>
    <lineage>
        <taxon>Bacteria</taxon>
        <taxon>Bacillati</taxon>
        <taxon>Cyanobacteriota</taxon>
        <taxon>Cyanophyceae</taxon>
        <taxon>Synechococcales</taxon>
        <taxon>Prochlorococcaceae</taxon>
        <taxon>Prochlorococcus</taxon>
    </lineage>
</organism>
<dbReference type="PROSITE" id="PS51671">
    <property type="entry name" value="ACT"/>
    <property type="match status" value="1"/>
</dbReference>
<evidence type="ECO:0000256" key="2">
    <source>
        <dbReference type="ARBA" id="ARBA00005056"/>
    </source>
</evidence>
<dbReference type="PANTHER" id="PTHR43331">
    <property type="entry name" value="HOMOSERINE DEHYDROGENASE"/>
    <property type="match status" value="1"/>
</dbReference>
<comment type="cofactor">
    <cofactor evidence="1">
        <name>a metal cation</name>
        <dbReference type="ChEBI" id="CHEBI:25213"/>
    </cofactor>
</comment>
<evidence type="ECO:0000256" key="1">
    <source>
        <dbReference type="ARBA" id="ARBA00001920"/>
    </source>
</evidence>
<dbReference type="EC" id="1.1.1.3" evidence="5 16"/>
<feature type="binding site" evidence="15">
    <location>
        <position position="103"/>
    </location>
    <ligand>
        <name>NADPH</name>
        <dbReference type="ChEBI" id="CHEBI:57783"/>
    </ligand>
</feature>
<comment type="catalytic activity">
    <reaction evidence="13">
        <text>L-homoserine + NADP(+) = L-aspartate 4-semialdehyde + NADPH + H(+)</text>
        <dbReference type="Rhea" id="RHEA:15761"/>
        <dbReference type="ChEBI" id="CHEBI:15378"/>
        <dbReference type="ChEBI" id="CHEBI:57476"/>
        <dbReference type="ChEBI" id="CHEBI:57783"/>
        <dbReference type="ChEBI" id="CHEBI:58349"/>
        <dbReference type="ChEBI" id="CHEBI:537519"/>
        <dbReference type="EC" id="1.1.1.3"/>
    </reaction>
    <physiologicalReaction direction="right-to-left" evidence="13">
        <dbReference type="Rhea" id="RHEA:15763"/>
    </physiologicalReaction>
</comment>
<dbReference type="Proteomes" id="UP000030598">
    <property type="component" value="Unassembled WGS sequence"/>
</dbReference>
<dbReference type="InterPro" id="IPR045865">
    <property type="entry name" value="ACT-like_dom_sf"/>
</dbReference>
<dbReference type="RefSeq" id="WP_032524625.1">
    <property type="nucleotide sequence ID" value="NZ_CP138934.1"/>
</dbReference>
<dbReference type="STRING" id="59925.EU91_1137"/>
<comment type="similarity">
    <text evidence="4 17">Belongs to the homoserine dehydrogenase family.</text>
</comment>
<dbReference type="AlphaFoldDB" id="A0A0A1ZCU6"/>
<comment type="pathway">
    <text evidence="3 16">Amino-acid biosynthesis; L-methionine biosynthesis via de novo pathway; L-homoserine from L-aspartate: step 3/3.</text>
</comment>
<proteinExistence type="inferred from homology"/>
<sequence>MRKCKIGIVGFGTVGSGIYKILSSEVDSHPILKEIEIAKIAVKDLNKKRDIELDNNLLTDDPFKLVNDPSIDVIVEVMGGVDLAKDIILESLKLRKSVVTANKAVIARYGEEIYKTASKEGVYVLSEAAVCGGIPIIEPLKRSLKSNSIKKMVGIINGTTNFILSKMTNEKADYKETLKLAQSLGYAEFDPTADVEGHDAADKISILSELAFGGKIKREEIHTEGISKINLKDIEYANKLGFEIKLLAFSERGGINCNDSLALNIWVGPSLIPKSHPLATVKGVNNALLIEADPLGEIMLYGPGAGSGPTAASVVSDILNLHAASLKNNNSIDPLLSFYFWRNCHIIESLQINKKNYLRIICLDSPGVIGKIGDIFGKNNVSIESIVQLDASEDNAEIVVITHEVNNGDFERSKDEINSLNEVKIIASQLSCI</sequence>
<evidence type="ECO:0000256" key="7">
    <source>
        <dbReference type="ARBA" id="ARBA00022605"/>
    </source>
</evidence>
<dbReference type="InterPro" id="IPR036291">
    <property type="entry name" value="NAD(P)-bd_dom_sf"/>
</dbReference>
<feature type="active site" description="Proton donor" evidence="14">
    <location>
        <position position="203"/>
    </location>
</feature>
<dbReference type="PROSITE" id="PS01042">
    <property type="entry name" value="HOMOSER_DHGENASE"/>
    <property type="match status" value="1"/>
</dbReference>
<evidence type="ECO:0000313" key="20">
    <source>
        <dbReference type="Proteomes" id="UP000030598"/>
    </source>
</evidence>
<feature type="domain" description="ACT" evidence="18">
    <location>
        <begin position="357"/>
        <end position="433"/>
    </location>
</feature>
<name>A0A0A1ZCU6_PROMR</name>
<dbReference type="FunFam" id="3.30.360.10:FF:000005">
    <property type="entry name" value="Homoserine dehydrogenase"/>
    <property type="match status" value="1"/>
</dbReference>
<dbReference type="GO" id="GO:0009088">
    <property type="term" value="P:threonine biosynthetic process"/>
    <property type="evidence" value="ECO:0007669"/>
    <property type="project" value="UniProtKB-UniPathway"/>
</dbReference>
<dbReference type="SUPFAM" id="SSF51735">
    <property type="entry name" value="NAD(P)-binding Rossmann-fold domains"/>
    <property type="match status" value="1"/>
</dbReference>
<evidence type="ECO:0000256" key="5">
    <source>
        <dbReference type="ARBA" id="ARBA00013213"/>
    </source>
</evidence>
<keyword evidence="7 16" id="KW-0028">Amino-acid biosynthesis</keyword>
<evidence type="ECO:0000259" key="18">
    <source>
        <dbReference type="PROSITE" id="PS51671"/>
    </source>
</evidence>
<dbReference type="UniPathway" id="UPA00050">
    <property type="reaction ID" value="UER00063"/>
</dbReference>
<dbReference type="Gene3D" id="3.30.70.260">
    <property type="match status" value="1"/>
</dbReference>
<keyword evidence="10 16" id="KW-0560">Oxidoreductase</keyword>
<evidence type="ECO:0000256" key="10">
    <source>
        <dbReference type="ARBA" id="ARBA00023002"/>
    </source>
</evidence>
<evidence type="ECO:0000256" key="17">
    <source>
        <dbReference type="RuleBase" id="RU004171"/>
    </source>
</evidence>
<evidence type="ECO:0000256" key="12">
    <source>
        <dbReference type="ARBA" id="ARBA00023167"/>
    </source>
</evidence>
<keyword evidence="11" id="KW-0915">Sodium</keyword>
<accession>A0A0A1ZCU6</accession>
<dbReference type="InterPro" id="IPR016204">
    <property type="entry name" value="HDH"/>
</dbReference>
<dbReference type="InterPro" id="IPR001342">
    <property type="entry name" value="HDH_cat"/>
</dbReference>
<feature type="binding site" evidence="15">
    <location>
        <position position="188"/>
    </location>
    <ligand>
        <name>L-homoserine</name>
        <dbReference type="ChEBI" id="CHEBI:57476"/>
    </ligand>
</feature>
<evidence type="ECO:0000256" key="9">
    <source>
        <dbReference type="ARBA" id="ARBA00022857"/>
    </source>
</evidence>
<reference evidence="20" key="1">
    <citation type="journal article" date="2014" name="Sci. Data">
        <title>Genomes of diverse isolates of the marine cyanobacterium Prochlorococcus.</title>
        <authorList>
            <person name="Biller S."/>
            <person name="Berube P."/>
            <person name="Thompson J."/>
            <person name="Kelly L."/>
            <person name="Roggensack S."/>
            <person name="Awad L."/>
            <person name="Roache-Johnson K."/>
            <person name="Ding H."/>
            <person name="Giovannoni S.J."/>
            <person name="Moore L.R."/>
            <person name="Chisholm S.W."/>
        </authorList>
    </citation>
    <scope>NUCLEOTIDE SEQUENCE [LARGE SCALE GENOMIC DNA]</scope>
    <source>
        <strain evidence="20">GP2</strain>
    </source>
</reference>
<dbReference type="GO" id="GO:0050661">
    <property type="term" value="F:NADP binding"/>
    <property type="evidence" value="ECO:0007669"/>
    <property type="project" value="InterPro"/>
</dbReference>
<dbReference type="InterPro" id="IPR019811">
    <property type="entry name" value="HDH_CS"/>
</dbReference>
<dbReference type="PIRSF" id="PIRSF000098">
    <property type="entry name" value="Homoser_dehydrog"/>
    <property type="match status" value="1"/>
</dbReference>
<evidence type="ECO:0000256" key="4">
    <source>
        <dbReference type="ARBA" id="ARBA00006753"/>
    </source>
</evidence>
<evidence type="ECO:0000256" key="15">
    <source>
        <dbReference type="PIRSR" id="PIRSR000098-2"/>
    </source>
</evidence>